<evidence type="ECO:0000256" key="6">
    <source>
        <dbReference type="ARBA" id="ARBA00023277"/>
    </source>
</evidence>
<name>A0A421BC97_9PSEU</name>
<evidence type="ECO:0000256" key="3">
    <source>
        <dbReference type="ARBA" id="ARBA00022651"/>
    </source>
</evidence>
<evidence type="ECO:0000256" key="4">
    <source>
        <dbReference type="ARBA" id="ARBA00022729"/>
    </source>
</evidence>
<dbReference type="GO" id="GO:0005576">
    <property type="term" value="C:extracellular region"/>
    <property type="evidence" value="ECO:0007669"/>
    <property type="project" value="UniProtKB-SubCell"/>
</dbReference>
<accession>A0A421BC97</accession>
<dbReference type="SUPFAM" id="SSF53474">
    <property type="entry name" value="alpha/beta-Hydrolases"/>
    <property type="match status" value="1"/>
</dbReference>
<dbReference type="EMBL" id="RCDD01000001">
    <property type="protein sequence ID" value="RLK62002.1"/>
    <property type="molecule type" value="Genomic_DNA"/>
</dbReference>
<keyword evidence="5" id="KW-0378">Hydrolase</keyword>
<dbReference type="InterPro" id="IPR010126">
    <property type="entry name" value="Esterase_phb"/>
</dbReference>
<dbReference type="Proteomes" id="UP000282454">
    <property type="component" value="Unassembled WGS sequence"/>
</dbReference>
<evidence type="ECO:0000256" key="7">
    <source>
        <dbReference type="ARBA" id="ARBA00023326"/>
    </source>
</evidence>
<dbReference type="PANTHER" id="PTHR38050:SF2">
    <property type="entry name" value="FERULOYL ESTERASE C-RELATED"/>
    <property type="match status" value="1"/>
</dbReference>
<sequence length="324" mass="34168">MPNQPGVSMRFSKLGVVALSLLAGVAVPQVAQADPPAHNYPVHSAGCTNTTTTLPLGQSVAQSITSGGRTRTYLIHLPTTYLPGQQKPLVLAFHGRKGDGADIEGFSKIDSLDTIAVYPDGVEGQGGERAWQGAPYAAAVDDVQFVADLLDHLQATLCVDPVRIFAVGKSNGGGFAALLACRLPLRIAAFGAVAGAFYPGTDCATPVEVPIIEFHGTADSVIAYTGDSNKPVPSIMTWAQTWANRDTCLPTPTSTQLSSEVVRYTWGSCVRNTAVAHYKILTGDHTWPGAVVFSGPGKTTSQIQAHLVIWDFFAAHPLTPFVIS</sequence>
<reference evidence="9 10" key="1">
    <citation type="submission" date="2018-10" db="EMBL/GenBank/DDBJ databases">
        <title>Genomic Encyclopedia of Archaeal and Bacterial Type Strains, Phase II (KMG-II): from individual species to whole genera.</title>
        <authorList>
            <person name="Goeker M."/>
        </authorList>
    </citation>
    <scope>NUCLEOTIDE SEQUENCE [LARGE SCALE GENOMIC DNA]</scope>
    <source>
        <strain evidence="9 10">DSM 45657</strain>
    </source>
</reference>
<evidence type="ECO:0000256" key="5">
    <source>
        <dbReference type="ARBA" id="ARBA00022801"/>
    </source>
</evidence>
<keyword evidence="4 8" id="KW-0732">Signal</keyword>
<keyword evidence="10" id="KW-1185">Reference proteome</keyword>
<evidence type="ECO:0000256" key="8">
    <source>
        <dbReference type="SAM" id="SignalP"/>
    </source>
</evidence>
<dbReference type="GO" id="GO:0030600">
    <property type="term" value="F:feruloyl esterase activity"/>
    <property type="evidence" value="ECO:0007669"/>
    <property type="project" value="InterPro"/>
</dbReference>
<gene>
    <name evidence="9" type="ORF">CLV68_2553</name>
</gene>
<keyword evidence="7" id="KW-0624">Polysaccharide degradation</keyword>
<comment type="caution">
    <text evidence="9">The sequence shown here is derived from an EMBL/GenBank/DDBJ whole genome shotgun (WGS) entry which is preliminary data.</text>
</comment>
<dbReference type="Gene3D" id="3.40.50.1820">
    <property type="entry name" value="alpha/beta hydrolase"/>
    <property type="match status" value="1"/>
</dbReference>
<keyword evidence="3" id="KW-0858">Xylan degradation</keyword>
<comment type="subcellular location">
    <subcellularLocation>
        <location evidence="1">Secreted</location>
    </subcellularLocation>
</comment>
<keyword evidence="2" id="KW-0964">Secreted</keyword>
<feature type="signal peptide" evidence="8">
    <location>
        <begin position="1"/>
        <end position="33"/>
    </location>
</feature>
<dbReference type="GO" id="GO:0045493">
    <property type="term" value="P:xylan catabolic process"/>
    <property type="evidence" value="ECO:0007669"/>
    <property type="project" value="UniProtKB-KW"/>
</dbReference>
<feature type="chain" id="PRO_5019487980" evidence="8">
    <location>
        <begin position="34"/>
        <end position="324"/>
    </location>
</feature>
<evidence type="ECO:0000313" key="10">
    <source>
        <dbReference type="Proteomes" id="UP000282454"/>
    </source>
</evidence>
<protein>
    <submittedName>
        <fullName evidence="9">Polyhydroxybutyrate depolymerase</fullName>
    </submittedName>
</protein>
<proteinExistence type="predicted"/>
<dbReference type="Pfam" id="PF10503">
    <property type="entry name" value="Esterase_PHB"/>
    <property type="match status" value="1"/>
</dbReference>
<dbReference type="InterPro" id="IPR043595">
    <property type="entry name" value="FaeB/C/D"/>
</dbReference>
<evidence type="ECO:0000313" key="9">
    <source>
        <dbReference type="EMBL" id="RLK62002.1"/>
    </source>
</evidence>
<dbReference type="AlphaFoldDB" id="A0A421BC97"/>
<dbReference type="InterPro" id="IPR029058">
    <property type="entry name" value="AB_hydrolase_fold"/>
</dbReference>
<evidence type="ECO:0000256" key="2">
    <source>
        <dbReference type="ARBA" id="ARBA00022525"/>
    </source>
</evidence>
<dbReference type="PANTHER" id="PTHR38050">
    <property type="match status" value="1"/>
</dbReference>
<evidence type="ECO:0000256" key="1">
    <source>
        <dbReference type="ARBA" id="ARBA00004613"/>
    </source>
</evidence>
<organism evidence="9 10">
    <name type="scientific">Actinokineospora cianjurensis</name>
    <dbReference type="NCBI Taxonomy" id="585224"/>
    <lineage>
        <taxon>Bacteria</taxon>
        <taxon>Bacillati</taxon>
        <taxon>Actinomycetota</taxon>
        <taxon>Actinomycetes</taxon>
        <taxon>Pseudonocardiales</taxon>
        <taxon>Pseudonocardiaceae</taxon>
        <taxon>Actinokineospora</taxon>
    </lineage>
</organism>
<keyword evidence="6" id="KW-0119">Carbohydrate metabolism</keyword>